<feature type="non-terminal residue" evidence="2">
    <location>
        <position position="1"/>
    </location>
</feature>
<dbReference type="PANTHER" id="PTHR48207">
    <property type="entry name" value="SUCCINATE--HYDROXYMETHYLGLUTARATE COA-TRANSFERASE"/>
    <property type="match status" value="1"/>
</dbReference>
<accession>A0A6B0Y0V3</accession>
<dbReference type="Gene3D" id="3.40.50.10540">
    <property type="entry name" value="Crotonobetainyl-coa:carnitine coa-transferase, domain 1"/>
    <property type="match status" value="1"/>
</dbReference>
<gene>
    <name evidence="2" type="ORF">F4Y60_05455</name>
</gene>
<dbReference type="InterPro" id="IPR044855">
    <property type="entry name" value="CoA-Trfase_III_dom3_sf"/>
</dbReference>
<dbReference type="SUPFAM" id="SSF89796">
    <property type="entry name" value="CoA-transferase family III (CaiB/BaiF)"/>
    <property type="match status" value="1"/>
</dbReference>
<dbReference type="PANTHER" id="PTHR48207:SF3">
    <property type="entry name" value="SUCCINATE--HYDROXYMETHYLGLUTARATE COA-TRANSFERASE"/>
    <property type="match status" value="1"/>
</dbReference>
<organism evidence="2">
    <name type="scientific">Boseongicola sp. SB0664_bin_43</name>
    <dbReference type="NCBI Taxonomy" id="2604844"/>
    <lineage>
        <taxon>Bacteria</taxon>
        <taxon>Pseudomonadati</taxon>
        <taxon>Pseudomonadota</taxon>
        <taxon>Alphaproteobacteria</taxon>
        <taxon>Rhodobacterales</taxon>
        <taxon>Paracoccaceae</taxon>
        <taxon>Boseongicola</taxon>
    </lineage>
</organism>
<sequence length="278" mass="30844">NAAIVCAHCSGYGREGPRREWPGYDYLMQAETGYFHLTGEPEAPPTRVGMSVVDFMAGTYMALGLVAGVLSARSTGQGRDIDVNLYDTALYNLSYLNTWALNSGYDPLRVPRSAHVSLVPCQLYRTSDGWIYVMCNKEKFWPELCEAVGRPDLARDPRFATYADRLDRRDELTVILDEALSARTSDAWLCELRGRVPVAPIRTPRAALQDSRLEAEEKIETLALDGSEEFRMLRSPIRAGGNDASRACPPMGHDTVEILQAAGYSAEDIAGFRERSLI</sequence>
<protein>
    <submittedName>
        <fullName evidence="2">CoA transferase</fullName>
    </submittedName>
</protein>
<evidence type="ECO:0000256" key="1">
    <source>
        <dbReference type="ARBA" id="ARBA00022679"/>
    </source>
</evidence>
<dbReference type="AlphaFoldDB" id="A0A6B0Y0V3"/>
<dbReference type="EMBL" id="VXRY01000221">
    <property type="protein sequence ID" value="MXY33529.1"/>
    <property type="molecule type" value="Genomic_DNA"/>
</dbReference>
<dbReference type="InterPro" id="IPR050483">
    <property type="entry name" value="CoA-transferase_III_domain"/>
</dbReference>
<name>A0A6B0Y0V3_9RHOB</name>
<evidence type="ECO:0000313" key="2">
    <source>
        <dbReference type="EMBL" id="MXY33529.1"/>
    </source>
</evidence>
<keyword evidence="1 2" id="KW-0808">Transferase</keyword>
<proteinExistence type="predicted"/>
<comment type="caution">
    <text evidence="2">The sequence shown here is derived from an EMBL/GenBank/DDBJ whole genome shotgun (WGS) entry which is preliminary data.</text>
</comment>
<dbReference type="InterPro" id="IPR003673">
    <property type="entry name" value="CoA-Trfase_fam_III"/>
</dbReference>
<dbReference type="Gene3D" id="3.30.1540.10">
    <property type="entry name" value="formyl-coa transferase, domain 3"/>
    <property type="match status" value="1"/>
</dbReference>
<reference evidence="2" key="1">
    <citation type="submission" date="2019-09" db="EMBL/GenBank/DDBJ databases">
        <title>Characterisation of the sponge microbiome using genome-centric metagenomics.</title>
        <authorList>
            <person name="Engelberts J.P."/>
            <person name="Robbins S.J."/>
            <person name="De Goeij J.M."/>
            <person name="Aranda M."/>
            <person name="Bell S.C."/>
            <person name="Webster N.S."/>
        </authorList>
    </citation>
    <scope>NUCLEOTIDE SEQUENCE</scope>
    <source>
        <strain evidence="2">SB0664_bin_43</strain>
    </source>
</reference>
<dbReference type="GO" id="GO:0008410">
    <property type="term" value="F:CoA-transferase activity"/>
    <property type="evidence" value="ECO:0007669"/>
    <property type="project" value="TreeGrafter"/>
</dbReference>
<dbReference type="Pfam" id="PF02515">
    <property type="entry name" value="CoA_transf_3"/>
    <property type="match status" value="1"/>
</dbReference>
<dbReference type="InterPro" id="IPR023606">
    <property type="entry name" value="CoA-Trfase_III_dom_1_sf"/>
</dbReference>